<protein>
    <submittedName>
        <fullName evidence="1">Uncharacterized protein</fullName>
    </submittedName>
</protein>
<organism evidence="1 2">
    <name type="scientific">Xylaria bambusicola</name>
    <dbReference type="NCBI Taxonomy" id="326684"/>
    <lineage>
        <taxon>Eukaryota</taxon>
        <taxon>Fungi</taxon>
        <taxon>Dikarya</taxon>
        <taxon>Ascomycota</taxon>
        <taxon>Pezizomycotina</taxon>
        <taxon>Sordariomycetes</taxon>
        <taxon>Xylariomycetidae</taxon>
        <taxon>Xylariales</taxon>
        <taxon>Xylariaceae</taxon>
        <taxon>Xylaria</taxon>
    </lineage>
</organism>
<accession>A0AAN7UP98</accession>
<gene>
    <name evidence="1" type="ORF">RRF57_005748</name>
</gene>
<dbReference type="EMBL" id="JAWHQM010000013">
    <property type="protein sequence ID" value="KAK5630033.1"/>
    <property type="molecule type" value="Genomic_DNA"/>
</dbReference>
<reference evidence="1 2" key="1">
    <citation type="submission" date="2023-10" db="EMBL/GenBank/DDBJ databases">
        <title>Draft genome sequence of Xylaria bambusicola isolate GMP-LS, the root and basal stem rot pathogen of sugarcane in Indonesia.</title>
        <authorList>
            <person name="Selvaraj P."/>
            <person name="Muralishankar V."/>
            <person name="Muruganantham S."/>
            <person name="Sp S."/>
            <person name="Haryani S."/>
            <person name="Lau K.J.X."/>
            <person name="Naqvi N.I."/>
        </authorList>
    </citation>
    <scope>NUCLEOTIDE SEQUENCE [LARGE SCALE GENOMIC DNA]</scope>
    <source>
        <strain evidence="1">GMP-LS</strain>
    </source>
</reference>
<comment type="caution">
    <text evidence="1">The sequence shown here is derived from an EMBL/GenBank/DDBJ whole genome shotgun (WGS) entry which is preliminary data.</text>
</comment>
<sequence>MSTDSSCTDSEGQWNCMTTSFQRCGSGHWSEVQQCAFGTQCSPVGLTYEFHVDYADGYLGAAPPHGTSDAEREVPISRWLWLSGLMVLIGVL</sequence>
<evidence type="ECO:0000313" key="2">
    <source>
        <dbReference type="Proteomes" id="UP001305414"/>
    </source>
</evidence>
<evidence type="ECO:0000313" key="1">
    <source>
        <dbReference type="EMBL" id="KAK5630033.1"/>
    </source>
</evidence>
<proteinExistence type="predicted"/>
<name>A0AAN7UP98_9PEZI</name>
<keyword evidence="2" id="KW-1185">Reference proteome</keyword>
<dbReference type="Proteomes" id="UP001305414">
    <property type="component" value="Unassembled WGS sequence"/>
</dbReference>
<dbReference type="AlphaFoldDB" id="A0AAN7UP98"/>